<evidence type="ECO:0000256" key="2">
    <source>
        <dbReference type="SAM" id="Phobius"/>
    </source>
</evidence>
<feature type="transmembrane region" description="Helical" evidence="2">
    <location>
        <begin position="75"/>
        <end position="93"/>
    </location>
</feature>
<evidence type="ECO:0000259" key="3">
    <source>
        <dbReference type="PROSITE" id="PS50850"/>
    </source>
</evidence>
<evidence type="ECO:0000313" key="4">
    <source>
        <dbReference type="EMBL" id="KOO30722.1"/>
    </source>
</evidence>
<dbReference type="InterPro" id="IPR011701">
    <property type="entry name" value="MFS"/>
</dbReference>
<keyword evidence="5" id="KW-1185">Reference proteome</keyword>
<dbReference type="Proteomes" id="UP000037460">
    <property type="component" value="Unassembled WGS sequence"/>
</dbReference>
<evidence type="ECO:0000313" key="5">
    <source>
        <dbReference type="Proteomes" id="UP000037460"/>
    </source>
</evidence>
<feature type="domain" description="Major facilitator superfamily (MFS) profile" evidence="3">
    <location>
        <begin position="1"/>
        <end position="102"/>
    </location>
</feature>
<organism evidence="4 5">
    <name type="scientific">Chrysochromulina tobinii</name>
    <dbReference type="NCBI Taxonomy" id="1460289"/>
    <lineage>
        <taxon>Eukaryota</taxon>
        <taxon>Haptista</taxon>
        <taxon>Haptophyta</taxon>
        <taxon>Prymnesiophyceae</taxon>
        <taxon>Prymnesiales</taxon>
        <taxon>Chrysochromulinaceae</taxon>
        <taxon>Chrysochromulina</taxon>
    </lineage>
</organism>
<comment type="caution">
    <text evidence="4">The sequence shown here is derived from an EMBL/GenBank/DDBJ whole genome shotgun (WGS) entry which is preliminary data.</text>
</comment>
<feature type="transmembrane region" description="Helical" evidence="2">
    <location>
        <begin position="12"/>
        <end position="31"/>
    </location>
</feature>
<keyword evidence="2" id="KW-0812">Transmembrane</keyword>
<proteinExistence type="predicted"/>
<dbReference type="InterPro" id="IPR036259">
    <property type="entry name" value="MFS_trans_sf"/>
</dbReference>
<name>A0A0M0JWL5_9EUKA</name>
<dbReference type="GO" id="GO:0016020">
    <property type="term" value="C:membrane"/>
    <property type="evidence" value="ECO:0007669"/>
    <property type="project" value="UniProtKB-SubCell"/>
</dbReference>
<gene>
    <name evidence="4" type="ORF">Ctob_007006</name>
</gene>
<keyword evidence="2" id="KW-1133">Transmembrane helix</keyword>
<comment type="subcellular location">
    <subcellularLocation>
        <location evidence="1">Membrane</location>
        <topology evidence="1">Multi-pass membrane protein</topology>
    </subcellularLocation>
</comment>
<dbReference type="Pfam" id="PF07690">
    <property type="entry name" value="MFS_1"/>
    <property type="match status" value="1"/>
</dbReference>
<dbReference type="SUPFAM" id="SSF103473">
    <property type="entry name" value="MFS general substrate transporter"/>
    <property type="match status" value="1"/>
</dbReference>
<dbReference type="GO" id="GO:0022857">
    <property type="term" value="F:transmembrane transporter activity"/>
    <property type="evidence" value="ECO:0007669"/>
    <property type="project" value="InterPro"/>
</dbReference>
<dbReference type="InterPro" id="IPR020846">
    <property type="entry name" value="MFS_dom"/>
</dbReference>
<protein>
    <recommendedName>
        <fullName evidence="3">Major facilitator superfamily (MFS) profile domain-containing protein</fullName>
    </recommendedName>
</protein>
<accession>A0A0M0JWL5</accession>
<dbReference type="AlphaFoldDB" id="A0A0M0JWL5"/>
<dbReference type="EMBL" id="JWZX01002173">
    <property type="protein sequence ID" value="KOO30722.1"/>
    <property type="molecule type" value="Genomic_DNA"/>
</dbReference>
<keyword evidence="2" id="KW-0472">Membrane</keyword>
<sequence>MPFATTRLRYFVLRALWAVGEALLITAYTALALDVTPREQRGARASLDNQVGDVALLFLPVLFGLLGSVSHRAAFWLAAALMLLCNGAFAVLMRPGTSAAEA</sequence>
<dbReference type="Gene3D" id="1.20.1250.20">
    <property type="entry name" value="MFS general substrate transporter like domains"/>
    <property type="match status" value="1"/>
</dbReference>
<feature type="transmembrane region" description="Helical" evidence="2">
    <location>
        <begin position="51"/>
        <end position="69"/>
    </location>
</feature>
<evidence type="ECO:0000256" key="1">
    <source>
        <dbReference type="ARBA" id="ARBA00004141"/>
    </source>
</evidence>
<reference evidence="5" key="1">
    <citation type="journal article" date="2015" name="PLoS Genet.">
        <title>Genome Sequence and Transcriptome Analyses of Chrysochromulina tobin: Metabolic Tools for Enhanced Algal Fitness in the Prominent Order Prymnesiales (Haptophyceae).</title>
        <authorList>
            <person name="Hovde B.T."/>
            <person name="Deodato C.R."/>
            <person name="Hunsperger H.M."/>
            <person name="Ryken S.A."/>
            <person name="Yost W."/>
            <person name="Jha R.K."/>
            <person name="Patterson J."/>
            <person name="Monnat R.J. Jr."/>
            <person name="Barlow S.B."/>
            <person name="Starkenburg S.R."/>
            <person name="Cattolico R.A."/>
        </authorList>
    </citation>
    <scope>NUCLEOTIDE SEQUENCE</scope>
    <source>
        <strain evidence="5">CCMP291</strain>
    </source>
</reference>
<dbReference type="PROSITE" id="PS50850">
    <property type="entry name" value="MFS"/>
    <property type="match status" value="1"/>
</dbReference>